<evidence type="ECO:0000256" key="2">
    <source>
        <dbReference type="ARBA" id="ARBA00022448"/>
    </source>
</evidence>
<keyword evidence="5 7" id="KW-0472">Membrane</keyword>
<dbReference type="InterPro" id="IPR011701">
    <property type="entry name" value="MFS"/>
</dbReference>
<comment type="subcellular location">
    <subcellularLocation>
        <location evidence="1">Endomembrane system</location>
        <topology evidence="1">Multi-pass membrane protein</topology>
    </subcellularLocation>
</comment>
<gene>
    <name evidence="9" type="ORF">FFLO_06219</name>
</gene>
<feature type="domain" description="Major facilitator superfamily (MFS) profile" evidence="8">
    <location>
        <begin position="49"/>
        <end position="540"/>
    </location>
</feature>
<evidence type="ECO:0000256" key="6">
    <source>
        <dbReference type="SAM" id="MobiDB-lite"/>
    </source>
</evidence>
<dbReference type="Gene3D" id="1.20.1250.20">
    <property type="entry name" value="MFS general substrate transporter like domains"/>
    <property type="match status" value="1"/>
</dbReference>
<evidence type="ECO:0000256" key="1">
    <source>
        <dbReference type="ARBA" id="ARBA00004127"/>
    </source>
</evidence>
<feature type="transmembrane region" description="Helical" evidence="7">
    <location>
        <begin position="377"/>
        <end position="399"/>
    </location>
</feature>
<evidence type="ECO:0000256" key="3">
    <source>
        <dbReference type="ARBA" id="ARBA00022692"/>
    </source>
</evidence>
<keyword evidence="4 7" id="KW-1133">Transmembrane helix</keyword>
<dbReference type="PANTHER" id="PTHR23501:SF191">
    <property type="entry name" value="VACUOLAR BASIC AMINO ACID TRANSPORTER 4"/>
    <property type="match status" value="1"/>
</dbReference>
<dbReference type="InterPro" id="IPR036259">
    <property type="entry name" value="MFS_trans_sf"/>
</dbReference>
<dbReference type="GO" id="GO:0015174">
    <property type="term" value="F:basic amino acid transmembrane transporter activity"/>
    <property type="evidence" value="ECO:0007669"/>
    <property type="project" value="TreeGrafter"/>
</dbReference>
<accession>A0A8K0NN77</accession>
<feature type="region of interest" description="Disordered" evidence="6">
    <location>
        <begin position="1"/>
        <end position="24"/>
    </location>
</feature>
<reference evidence="9" key="1">
    <citation type="submission" date="2020-04" db="EMBL/GenBank/DDBJ databases">
        <title>Analysis of mating type loci in Filobasidium floriforme.</title>
        <authorList>
            <person name="Nowrousian M."/>
        </authorList>
    </citation>
    <scope>NUCLEOTIDE SEQUENCE</scope>
    <source>
        <strain evidence="9">CBS 6242</strain>
    </source>
</reference>
<dbReference type="Proteomes" id="UP000812966">
    <property type="component" value="Unassembled WGS sequence"/>
</dbReference>
<name>A0A8K0NN77_9TREE</name>
<dbReference type="EMBL" id="JABELV010000189">
    <property type="protein sequence ID" value="KAG7528342.1"/>
    <property type="molecule type" value="Genomic_DNA"/>
</dbReference>
<dbReference type="GO" id="GO:0005886">
    <property type="term" value="C:plasma membrane"/>
    <property type="evidence" value="ECO:0007669"/>
    <property type="project" value="TreeGrafter"/>
</dbReference>
<comment type="caution">
    <text evidence="9">The sequence shown here is derived from an EMBL/GenBank/DDBJ whole genome shotgun (WGS) entry which is preliminary data.</text>
</comment>
<feature type="transmembrane region" description="Helical" evidence="7">
    <location>
        <begin position="405"/>
        <end position="430"/>
    </location>
</feature>
<feature type="transmembrane region" description="Helical" evidence="7">
    <location>
        <begin position="46"/>
        <end position="71"/>
    </location>
</feature>
<protein>
    <recommendedName>
        <fullName evidence="8">Major facilitator superfamily (MFS) profile domain-containing protein</fullName>
    </recommendedName>
</protein>
<dbReference type="InterPro" id="IPR020846">
    <property type="entry name" value="MFS_dom"/>
</dbReference>
<feature type="transmembrane region" description="Helical" evidence="7">
    <location>
        <begin position="172"/>
        <end position="194"/>
    </location>
</feature>
<keyword evidence="2" id="KW-0813">Transport</keyword>
<dbReference type="PROSITE" id="PS50850">
    <property type="entry name" value="MFS"/>
    <property type="match status" value="1"/>
</dbReference>
<sequence length="562" mass="59651">MSGATDRTPLLADRPTSRSTSYDTIASEDGQDKALEYNIDISKKDFVWMLTGLWSITILASLDGTIVATLLTDIGSSFHKSNLSGWLGASYLLTVCAFTPIYGRLCDIIGRRGSMMIAITFFGIGTIGCGFAPSMEALIAARAIAGMGGGGLTSIGSIVVSDVGQRKRRGLYQGMANCFFGLGAGLGGPLGGFLSSNIGWRWAFIIQIPILLISAILVWLKVHIPLKNTGETPRQKLAKVDFLGSITLVSAVSCLLVGMTLKTSADTELPWSDPKVWVLLLVSGIFAIAFVLVEKYVAKAPLMPMRLVTQRTPAAVALSNFLLSAMAFSALYNYPLFFSAVKLTSSAVAGAHLVPNSIALALGSVAAGAYMRATGKYWWMTSFMAGLAVVSSLAMTQFTVDSPDWLLWIAIVPNGFGVSGVITSTLIALIGSVKTEDMAVATGISYMFRTTGQVIGVGITSSIAQSILTKQLTRTLTGPDASEIITRIRHSTSSIAELDPATRTLAVDAYSHALHAVFWVQVGLAVAGLLACMGMREVHLPDKGPARSNQRKNDAIRAGIEE</sequence>
<organism evidence="9 10">
    <name type="scientific">Filobasidium floriforme</name>
    <dbReference type="NCBI Taxonomy" id="5210"/>
    <lineage>
        <taxon>Eukaryota</taxon>
        <taxon>Fungi</taxon>
        <taxon>Dikarya</taxon>
        <taxon>Basidiomycota</taxon>
        <taxon>Agaricomycotina</taxon>
        <taxon>Tremellomycetes</taxon>
        <taxon>Filobasidiales</taxon>
        <taxon>Filobasidiaceae</taxon>
        <taxon>Filobasidium</taxon>
    </lineage>
</organism>
<evidence type="ECO:0000256" key="7">
    <source>
        <dbReference type="SAM" id="Phobius"/>
    </source>
</evidence>
<dbReference type="GO" id="GO:0000329">
    <property type="term" value="C:fungal-type vacuole membrane"/>
    <property type="evidence" value="ECO:0007669"/>
    <property type="project" value="TreeGrafter"/>
</dbReference>
<dbReference type="GO" id="GO:0012505">
    <property type="term" value="C:endomembrane system"/>
    <property type="evidence" value="ECO:0007669"/>
    <property type="project" value="UniProtKB-SubCell"/>
</dbReference>
<proteinExistence type="predicted"/>
<evidence type="ECO:0000259" key="8">
    <source>
        <dbReference type="PROSITE" id="PS50850"/>
    </source>
</evidence>
<keyword evidence="3 7" id="KW-0812">Transmembrane</keyword>
<dbReference type="Pfam" id="PF07690">
    <property type="entry name" value="MFS_1"/>
    <property type="match status" value="1"/>
</dbReference>
<evidence type="ECO:0000313" key="9">
    <source>
        <dbReference type="EMBL" id="KAG7528342.1"/>
    </source>
</evidence>
<feature type="transmembrane region" description="Helical" evidence="7">
    <location>
        <begin position="276"/>
        <end position="293"/>
    </location>
</feature>
<feature type="transmembrane region" description="Helical" evidence="7">
    <location>
        <begin position="346"/>
        <end position="370"/>
    </location>
</feature>
<dbReference type="AlphaFoldDB" id="A0A8K0NN77"/>
<dbReference type="PANTHER" id="PTHR23501">
    <property type="entry name" value="MAJOR FACILITATOR SUPERFAMILY"/>
    <property type="match status" value="1"/>
</dbReference>
<feature type="transmembrane region" description="Helical" evidence="7">
    <location>
        <begin position="200"/>
        <end position="220"/>
    </location>
</feature>
<evidence type="ECO:0000313" key="10">
    <source>
        <dbReference type="Proteomes" id="UP000812966"/>
    </source>
</evidence>
<feature type="transmembrane region" description="Helical" evidence="7">
    <location>
        <begin position="240"/>
        <end position="261"/>
    </location>
</feature>
<feature type="transmembrane region" description="Helical" evidence="7">
    <location>
        <begin position="314"/>
        <end position="334"/>
    </location>
</feature>
<feature type="transmembrane region" description="Helical" evidence="7">
    <location>
        <begin position="139"/>
        <end position="160"/>
    </location>
</feature>
<dbReference type="SUPFAM" id="SSF103473">
    <property type="entry name" value="MFS general substrate transporter"/>
    <property type="match status" value="1"/>
</dbReference>
<feature type="region of interest" description="Disordered" evidence="6">
    <location>
        <begin position="541"/>
        <end position="562"/>
    </location>
</feature>
<evidence type="ECO:0000256" key="4">
    <source>
        <dbReference type="ARBA" id="ARBA00022989"/>
    </source>
</evidence>
<feature type="transmembrane region" description="Helical" evidence="7">
    <location>
        <begin position="83"/>
        <end position="103"/>
    </location>
</feature>
<feature type="transmembrane region" description="Helical" evidence="7">
    <location>
        <begin position="115"/>
        <end position="133"/>
    </location>
</feature>
<keyword evidence="10" id="KW-1185">Reference proteome</keyword>
<evidence type="ECO:0000256" key="5">
    <source>
        <dbReference type="ARBA" id="ARBA00023136"/>
    </source>
</evidence>